<evidence type="ECO:0000313" key="2">
    <source>
        <dbReference type="Proteomes" id="UP001596137"/>
    </source>
</evidence>
<dbReference type="Proteomes" id="UP001596137">
    <property type="component" value="Unassembled WGS sequence"/>
</dbReference>
<dbReference type="EMBL" id="JBHSRF010000004">
    <property type="protein sequence ID" value="MFC6080425.1"/>
    <property type="molecule type" value="Genomic_DNA"/>
</dbReference>
<dbReference type="SUPFAM" id="SSF48452">
    <property type="entry name" value="TPR-like"/>
    <property type="match status" value="1"/>
</dbReference>
<dbReference type="InterPro" id="IPR011990">
    <property type="entry name" value="TPR-like_helical_dom_sf"/>
</dbReference>
<comment type="caution">
    <text evidence="1">The sequence shown here is derived from an EMBL/GenBank/DDBJ whole genome shotgun (WGS) entry which is preliminary data.</text>
</comment>
<protein>
    <recommendedName>
        <fullName evidence="3">Tetratricopeptide repeat protein</fullName>
    </recommendedName>
</protein>
<proteinExistence type="predicted"/>
<organism evidence="1 2">
    <name type="scientific">Sphaerisporangium aureirubrum</name>
    <dbReference type="NCBI Taxonomy" id="1544736"/>
    <lineage>
        <taxon>Bacteria</taxon>
        <taxon>Bacillati</taxon>
        <taxon>Actinomycetota</taxon>
        <taxon>Actinomycetes</taxon>
        <taxon>Streptosporangiales</taxon>
        <taxon>Streptosporangiaceae</taxon>
        <taxon>Sphaerisporangium</taxon>
    </lineage>
</organism>
<dbReference type="Gene3D" id="1.25.40.10">
    <property type="entry name" value="Tetratricopeptide repeat domain"/>
    <property type="match status" value="1"/>
</dbReference>
<gene>
    <name evidence="1" type="ORF">ACFP1K_04605</name>
</gene>
<keyword evidence="2" id="KW-1185">Reference proteome</keyword>
<dbReference type="RefSeq" id="WP_380747196.1">
    <property type="nucleotide sequence ID" value="NZ_JBHSRF010000004.1"/>
</dbReference>
<reference evidence="2" key="1">
    <citation type="journal article" date="2019" name="Int. J. Syst. Evol. Microbiol.">
        <title>The Global Catalogue of Microorganisms (GCM) 10K type strain sequencing project: providing services to taxonomists for standard genome sequencing and annotation.</title>
        <authorList>
            <consortium name="The Broad Institute Genomics Platform"/>
            <consortium name="The Broad Institute Genome Sequencing Center for Infectious Disease"/>
            <person name="Wu L."/>
            <person name="Ma J."/>
        </authorList>
    </citation>
    <scope>NUCLEOTIDE SEQUENCE [LARGE SCALE GENOMIC DNA]</scope>
    <source>
        <strain evidence="2">JCM 30346</strain>
    </source>
</reference>
<evidence type="ECO:0000313" key="1">
    <source>
        <dbReference type="EMBL" id="MFC6080425.1"/>
    </source>
</evidence>
<accession>A0ABW1NAP3</accession>
<evidence type="ECO:0008006" key="3">
    <source>
        <dbReference type="Google" id="ProtNLM"/>
    </source>
</evidence>
<name>A0ABW1NAP3_9ACTN</name>
<sequence>MGLIAPGDVPEPSPVHIDAQVHDKARLYVAGRDLTISTTPPPTDVYKQGVTYLRQRQYSLATTALEQATLDVENSTQAHFLLAVALLHGKRPRLHEGGRRGIKRIERELRQTLAQSPGHVGALLLWAIIKEDYYRQNGFDFDPPAPEEMLSSALGALGALGEDDENVPIILAHVEASGSRVRRVLEEYFG</sequence>